<keyword evidence="2" id="KW-0808">Transferase</keyword>
<dbReference type="Pfam" id="PF00370">
    <property type="entry name" value="FGGY_N"/>
    <property type="match status" value="1"/>
</dbReference>
<evidence type="ECO:0000313" key="7">
    <source>
        <dbReference type="Proteomes" id="UP000298138"/>
    </source>
</evidence>
<dbReference type="STRING" id="341454.A0A4S2MHJ9"/>
<dbReference type="PANTHER" id="PTHR43435:SF4">
    <property type="entry name" value="FGGY CARBOHYDRATE KINASE DOMAIN-CONTAINING PROTEIN"/>
    <property type="match status" value="1"/>
</dbReference>
<evidence type="ECO:0000256" key="3">
    <source>
        <dbReference type="ARBA" id="ARBA00022777"/>
    </source>
</evidence>
<dbReference type="InterPro" id="IPR018485">
    <property type="entry name" value="FGGY_C"/>
</dbReference>
<evidence type="ECO:0000313" key="6">
    <source>
        <dbReference type="EMBL" id="TGZ76232.1"/>
    </source>
</evidence>
<dbReference type="CDD" id="cd07782">
    <property type="entry name" value="ASKHA_NBD_FGGY_D-RBK"/>
    <property type="match status" value="1"/>
</dbReference>
<dbReference type="InterPro" id="IPR000577">
    <property type="entry name" value="Carb_kinase_FGGY"/>
</dbReference>
<dbReference type="InterPro" id="IPR018484">
    <property type="entry name" value="FGGY_N"/>
</dbReference>
<evidence type="ECO:0000259" key="5">
    <source>
        <dbReference type="Pfam" id="PF02782"/>
    </source>
</evidence>
<evidence type="ECO:0000259" key="4">
    <source>
        <dbReference type="Pfam" id="PF00370"/>
    </source>
</evidence>
<dbReference type="EMBL" id="ML220194">
    <property type="protein sequence ID" value="TGZ76232.1"/>
    <property type="molecule type" value="Genomic_DNA"/>
</dbReference>
<dbReference type="PANTHER" id="PTHR43435">
    <property type="entry name" value="RIBULOKINASE"/>
    <property type="match status" value="1"/>
</dbReference>
<dbReference type="SUPFAM" id="SSF53067">
    <property type="entry name" value="Actin-like ATPase domain"/>
    <property type="match status" value="2"/>
</dbReference>
<keyword evidence="3 6" id="KW-0418">Kinase</keyword>
<dbReference type="Gene3D" id="3.30.420.40">
    <property type="match status" value="1"/>
</dbReference>
<reference evidence="6 7" key="1">
    <citation type="submission" date="2019-04" db="EMBL/GenBank/DDBJ databases">
        <title>Comparative genomics and transcriptomics to analyze fruiting body development in filamentous ascomycetes.</title>
        <authorList>
            <consortium name="DOE Joint Genome Institute"/>
            <person name="Lutkenhaus R."/>
            <person name="Traeger S."/>
            <person name="Breuer J."/>
            <person name="Kuo A."/>
            <person name="Lipzen A."/>
            <person name="Pangilinan J."/>
            <person name="Dilworth D."/>
            <person name="Sandor L."/>
            <person name="Poggeler S."/>
            <person name="Barry K."/>
            <person name="Grigoriev I.V."/>
            <person name="Nowrousian M."/>
        </authorList>
    </citation>
    <scope>NUCLEOTIDE SEQUENCE [LARGE SCALE GENOMIC DNA]</scope>
    <source>
        <strain evidence="6 7">CBS 389.68</strain>
    </source>
</reference>
<dbReference type="InParanoid" id="A0A4S2MHJ9"/>
<keyword evidence="7" id="KW-1185">Reference proteome</keyword>
<dbReference type="FunCoup" id="A0A4S2MHJ9">
    <property type="interactions" value="277"/>
</dbReference>
<dbReference type="GO" id="GO:0005737">
    <property type="term" value="C:cytoplasm"/>
    <property type="evidence" value="ECO:0007669"/>
    <property type="project" value="TreeGrafter"/>
</dbReference>
<feature type="domain" description="Carbohydrate kinase FGGY C-terminal" evidence="5">
    <location>
        <begin position="308"/>
        <end position="520"/>
    </location>
</feature>
<protein>
    <submittedName>
        <fullName evidence="6">Pentulose kinase</fullName>
    </submittedName>
</protein>
<evidence type="ECO:0000256" key="2">
    <source>
        <dbReference type="ARBA" id="ARBA00022679"/>
    </source>
</evidence>
<name>A0A4S2MHJ9_9PEZI</name>
<dbReference type="AlphaFoldDB" id="A0A4S2MHJ9"/>
<dbReference type="GO" id="GO:0019150">
    <property type="term" value="F:D-ribulokinase activity"/>
    <property type="evidence" value="ECO:0007669"/>
    <property type="project" value="TreeGrafter"/>
</dbReference>
<dbReference type="InterPro" id="IPR043129">
    <property type="entry name" value="ATPase_NBD"/>
</dbReference>
<evidence type="ECO:0000256" key="1">
    <source>
        <dbReference type="ARBA" id="ARBA00009156"/>
    </source>
</evidence>
<sequence>MAATSYYLGVDVGTGSARVCIIDEAGKLCAVESKETQTWNTRANFYEQSTTDIWSAICFCTKKALEQTRIDPKLIKGIGFDATCSLAVLDKDTDEPISVSWPGFGEAERNIIRELWMDHRPQEETKKINETKHNLLKYVGGGMSIEMEIPKILWLKNNMPPELFARCKFYDLADALTHIATGKETRSYCSTVCKQGYVPVGIDGSVKGWDDGFLTSIGLEGLVKNDYQQVGGISGKNGKWASAGELVGLLSEKAATDMGLCPGVKIGSGVIDAYAGWIGTVGAKVDMGGESLNENFADDALEQVYHRMAAVAGTSTCHLVMTKDPVFVPGVWGPYRDVLIQDKWLAEGGQSSTGSLLHNVLTTHPSYTAATQSAKSANQSIFDYLNLHLDRLRQDQNLPSIGHVARHMFFYGDKHGNRSPIADPNMRGSVVGLSMDSSIDDLALQYYCAMEFIAQQTRHILETMNQHGHQITSIFMSGGQCKNDLLMTLISNACGLPVCIPRYIDAAVVLGSAILGAKAASQDENGKSESLWTIMDRMSQPGRVVFPEMDEKEKRLLDVKYEIFVDMARTQQKYRSMVNEVVKA</sequence>
<dbReference type="InterPro" id="IPR006003">
    <property type="entry name" value="FGGY_RbtK-like"/>
</dbReference>
<accession>A0A4S2MHJ9</accession>
<dbReference type="Gene3D" id="1.20.58.2240">
    <property type="match status" value="1"/>
</dbReference>
<dbReference type="Pfam" id="PF02782">
    <property type="entry name" value="FGGY_C"/>
    <property type="match status" value="1"/>
</dbReference>
<dbReference type="GO" id="GO:0019321">
    <property type="term" value="P:pentose metabolic process"/>
    <property type="evidence" value="ECO:0007669"/>
    <property type="project" value="TreeGrafter"/>
</dbReference>
<dbReference type="Proteomes" id="UP000298138">
    <property type="component" value="Unassembled WGS sequence"/>
</dbReference>
<gene>
    <name evidence="6" type="ORF">EX30DRAFT_266564</name>
</gene>
<dbReference type="NCBIfam" id="TIGR01315">
    <property type="entry name" value="5C_CHO_kinase"/>
    <property type="match status" value="1"/>
</dbReference>
<organism evidence="6 7">
    <name type="scientific">Ascodesmis nigricans</name>
    <dbReference type="NCBI Taxonomy" id="341454"/>
    <lineage>
        <taxon>Eukaryota</taxon>
        <taxon>Fungi</taxon>
        <taxon>Dikarya</taxon>
        <taxon>Ascomycota</taxon>
        <taxon>Pezizomycotina</taxon>
        <taxon>Pezizomycetes</taxon>
        <taxon>Pezizales</taxon>
        <taxon>Ascodesmidaceae</taxon>
        <taxon>Ascodesmis</taxon>
    </lineage>
</organism>
<comment type="similarity">
    <text evidence="1">Belongs to the FGGY kinase family.</text>
</comment>
<dbReference type="PIRSF" id="PIRSF000538">
    <property type="entry name" value="GlpK"/>
    <property type="match status" value="1"/>
</dbReference>
<feature type="domain" description="Carbohydrate kinase FGGY N-terminal" evidence="4">
    <location>
        <begin position="6"/>
        <end position="279"/>
    </location>
</feature>
<dbReference type="OrthoDB" id="203824at2759"/>
<proteinExistence type="inferred from homology"/>